<dbReference type="PANTHER" id="PTHR43424">
    <property type="entry name" value="LOCUS PUTATIVE PROTEIN 1-RELATED"/>
    <property type="match status" value="1"/>
</dbReference>
<reference evidence="7" key="1">
    <citation type="submission" date="2018-02" db="EMBL/GenBank/DDBJ databases">
        <title>Genome sequencing of Solimonas sp. HR-BB.</title>
        <authorList>
            <person name="Lee Y."/>
            <person name="Jeon C.O."/>
        </authorList>
    </citation>
    <scope>NUCLEOTIDE SEQUENCE [LARGE SCALE GENOMIC DNA]</scope>
    <source>
        <strain evidence="7">HR-U</strain>
    </source>
</reference>
<name>A0A2S7IQ50_9BACT</name>
<dbReference type="AlphaFoldDB" id="A0A2S7IQ50"/>
<feature type="transmembrane region" description="Helical" evidence="5">
    <location>
        <begin position="115"/>
        <end position="135"/>
    </location>
</feature>
<feature type="transmembrane region" description="Helical" evidence="5">
    <location>
        <begin position="413"/>
        <end position="434"/>
    </location>
</feature>
<dbReference type="EMBL" id="PTRA01000001">
    <property type="protein sequence ID" value="PQA59812.1"/>
    <property type="molecule type" value="Genomic_DNA"/>
</dbReference>
<dbReference type="InterPro" id="IPR052556">
    <property type="entry name" value="PolySynth_Transporter"/>
</dbReference>
<keyword evidence="4 5" id="KW-0472">Membrane</keyword>
<evidence type="ECO:0000256" key="5">
    <source>
        <dbReference type="SAM" id="Phobius"/>
    </source>
</evidence>
<protein>
    <submittedName>
        <fullName evidence="6">Uncharacterized protein</fullName>
    </submittedName>
</protein>
<proteinExistence type="predicted"/>
<feature type="transmembrane region" description="Helical" evidence="5">
    <location>
        <begin position="144"/>
        <end position="164"/>
    </location>
</feature>
<feature type="transmembrane region" description="Helical" evidence="5">
    <location>
        <begin position="322"/>
        <end position="343"/>
    </location>
</feature>
<keyword evidence="3 5" id="KW-1133">Transmembrane helix</keyword>
<feature type="transmembrane region" description="Helical" evidence="5">
    <location>
        <begin position="440"/>
        <end position="461"/>
    </location>
</feature>
<evidence type="ECO:0000256" key="3">
    <source>
        <dbReference type="ARBA" id="ARBA00022989"/>
    </source>
</evidence>
<evidence type="ECO:0000256" key="1">
    <source>
        <dbReference type="ARBA" id="ARBA00004141"/>
    </source>
</evidence>
<dbReference type="GO" id="GO:0016020">
    <property type="term" value="C:membrane"/>
    <property type="evidence" value="ECO:0007669"/>
    <property type="project" value="UniProtKB-SubCell"/>
</dbReference>
<dbReference type="RefSeq" id="WP_104711584.1">
    <property type="nucleotide sequence ID" value="NZ_PTRA01000001.1"/>
</dbReference>
<evidence type="ECO:0000256" key="2">
    <source>
        <dbReference type="ARBA" id="ARBA00022692"/>
    </source>
</evidence>
<keyword evidence="2 5" id="KW-0812">Transmembrane</keyword>
<dbReference type="CDD" id="cd13128">
    <property type="entry name" value="MATE_Wzx_like"/>
    <property type="match status" value="1"/>
</dbReference>
<dbReference type="Pfam" id="PF01943">
    <property type="entry name" value="Polysacc_synt"/>
    <property type="match status" value="1"/>
</dbReference>
<evidence type="ECO:0000256" key="4">
    <source>
        <dbReference type="ARBA" id="ARBA00023136"/>
    </source>
</evidence>
<keyword evidence="7" id="KW-1185">Reference proteome</keyword>
<feature type="transmembrane region" description="Helical" evidence="5">
    <location>
        <begin position="81"/>
        <end position="103"/>
    </location>
</feature>
<sequence>MDRTIGKNFIYNFLLSASQLLLPLITFPYASRVLLPEGMGSVSFVENLTQYFMLFSALGIPIYGVREIAKVRQDKEKMSKLFSELLTIHFLISMMMALLYWLLAINVAKLHTDLTLCKIGIGFVISNVFTIEWLFTGNENFKLIVFRSLAIRVFCIALLFLFVKSPDDKSIYYGINLFSLVVTAIINMYFARRYVNFRWKNLLLVPHIKQLLVLLSITIITSLYVLMDTVLLGFFSTRMQVAFYAASLKISKLFLIIIGSLVGVLLPRLSNLLNENKRDEATLLLNKALRFSLLISVPLALGIICLSKELVMLISGKEFAEAALSLKILASVVIIISLAQIYYQILIPLNKEKYIMFASLAGVAVCVVFNLILIPIYHHIGSAISTVLTESIVTLLLFIFSQRLIKLTFPWKLLLQNVLVGFLFFGIRNLTYLYTEDTLTVLVVTVSGSVVMYMVLQWFFIKDHDIREIVQIASRKYGKVNV</sequence>
<evidence type="ECO:0000313" key="7">
    <source>
        <dbReference type="Proteomes" id="UP000239590"/>
    </source>
</evidence>
<feature type="transmembrane region" description="Helical" evidence="5">
    <location>
        <begin position="50"/>
        <end position="69"/>
    </location>
</feature>
<feature type="transmembrane region" description="Helical" evidence="5">
    <location>
        <begin position="211"/>
        <end position="235"/>
    </location>
</feature>
<comment type="subcellular location">
    <subcellularLocation>
        <location evidence="1">Membrane</location>
        <topology evidence="1">Multi-pass membrane protein</topology>
    </subcellularLocation>
</comment>
<accession>A0A2S7IQ50</accession>
<comment type="caution">
    <text evidence="6">The sequence shown here is derived from an EMBL/GenBank/DDBJ whole genome shotgun (WGS) entry which is preliminary data.</text>
</comment>
<feature type="transmembrane region" description="Helical" evidence="5">
    <location>
        <begin position="383"/>
        <end position="401"/>
    </location>
</feature>
<feature type="transmembrane region" description="Helical" evidence="5">
    <location>
        <begin position="9"/>
        <end position="30"/>
    </location>
</feature>
<dbReference type="Proteomes" id="UP000239590">
    <property type="component" value="Unassembled WGS sequence"/>
</dbReference>
<dbReference type="InterPro" id="IPR002797">
    <property type="entry name" value="Polysacc_synth"/>
</dbReference>
<feature type="transmembrane region" description="Helical" evidence="5">
    <location>
        <begin position="241"/>
        <end position="267"/>
    </location>
</feature>
<feature type="transmembrane region" description="Helical" evidence="5">
    <location>
        <begin position="355"/>
        <end position="377"/>
    </location>
</feature>
<feature type="transmembrane region" description="Helical" evidence="5">
    <location>
        <begin position="170"/>
        <end position="190"/>
    </location>
</feature>
<evidence type="ECO:0000313" key="6">
    <source>
        <dbReference type="EMBL" id="PQA59812.1"/>
    </source>
</evidence>
<dbReference type="PANTHER" id="PTHR43424:SF1">
    <property type="entry name" value="LOCUS PUTATIVE PROTEIN 1-RELATED"/>
    <property type="match status" value="1"/>
</dbReference>
<dbReference type="OrthoDB" id="9815702at2"/>
<organism evidence="6 7">
    <name type="scientific">Siphonobacter curvatus</name>
    <dbReference type="NCBI Taxonomy" id="2094562"/>
    <lineage>
        <taxon>Bacteria</taxon>
        <taxon>Pseudomonadati</taxon>
        <taxon>Bacteroidota</taxon>
        <taxon>Cytophagia</taxon>
        <taxon>Cytophagales</taxon>
        <taxon>Cytophagaceae</taxon>
        <taxon>Siphonobacter</taxon>
    </lineage>
</organism>
<feature type="transmembrane region" description="Helical" evidence="5">
    <location>
        <begin position="288"/>
        <end position="310"/>
    </location>
</feature>
<gene>
    <name evidence="6" type="ORF">C5O19_09375</name>
</gene>